<accession>A0A2K1KKE1</accession>
<dbReference type="AlphaFoldDB" id="A0A2K1KKE1"/>
<organism evidence="2">
    <name type="scientific">Physcomitrium patens</name>
    <name type="common">Spreading-leaved earth moss</name>
    <name type="synonym">Physcomitrella patens</name>
    <dbReference type="NCBI Taxonomy" id="3218"/>
    <lineage>
        <taxon>Eukaryota</taxon>
        <taxon>Viridiplantae</taxon>
        <taxon>Streptophyta</taxon>
        <taxon>Embryophyta</taxon>
        <taxon>Bryophyta</taxon>
        <taxon>Bryophytina</taxon>
        <taxon>Bryopsida</taxon>
        <taxon>Funariidae</taxon>
        <taxon>Funariales</taxon>
        <taxon>Funariaceae</taxon>
        <taxon>Physcomitrium</taxon>
    </lineage>
</organism>
<gene>
    <name evidence="2" type="ORF">PHYPA_007928</name>
</gene>
<dbReference type="Proteomes" id="UP000006727">
    <property type="component" value="Chromosome 5"/>
</dbReference>
<proteinExistence type="predicted"/>
<protein>
    <recommendedName>
        <fullName evidence="5">Transmembrane protein</fullName>
    </recommendedName>
</protein>
<dbReference type="EnsemblPlants" id="Pp3c5_20290V3.1">
    <property type="protein sequence ID" value="Pp3c5_20290V3.1"/>
    <property type="gene ID" value="Pp3c5_20290"/>
</dbReference>
<evidence type="ECO:0000313" key="4">
    <source>
        <dbReference type="Proteomes" id="UP000006727"/>
    </source>
</evidence>
<dbReference type="PaxDb" id="3218-PP1S93_153V6.1"/>
<name>A0A2K1KKE1_PHYPA</name>
<dbReference type="EMBL" id="ABEU02000005">
    <property type="protein sequence ID" value="PNR54251.1"/>
    <property type="molecule type" value="Genomic_DNA"/>
</dbReference>
<keyword evidence="1" id="KW-0812">Transmembrane</keyword>
<reference evidence="3" key="3">
    <citation type="submission" date="2020-12" db="UniProtKB">
        <authorList>
            <consortium name="EnsemblPlants"/>
        </authorList>
    </citation>
    <scope>IDENTIFICATION</scope>
</reference>
<dbReference type="Gramene" id="Pp3c5_20290V3.1">
    <property type="protein sequence ID" value="Pp3c5_20290V3.1"/>
    <property type="gene ID" value="Pp3c5_20290"/>
</dbReference>
<evidence type="ECO:0000313" key="3">
    <source>
        <dbReference type="EnsemblPlants" id="Pp3c5_20290V3.1"/>
    </source>
</evidence>
<dbReference type="InParanoid" id="A0A2K1KKE1"/>
<keyword evidence="1" id="KW-1133">Transmembrane helix</keyword>
<sequence length="74" mass="8416">MSSIFSISPQQHHPKLDDVNRGPPFLLRFAALFSFSFLLLLLLLLFNFVCPIVSFVFSQPSALFISKAALWFIL</sequence>
<evidence type="ECO:0000313" key="2">
    <source>
        <dbReference type="EMBL" id="PNR54251.1"/>
    </source>
</evidence>
<reference evidence="2 4" key="2">
    <citation type="journal article" date="2018" name="Plant J.">
        <title>The Physcomitrella patens chromosome-scale assembly reveals moss genome structure and evolution.</title>
        <authorList>
            <person name="Lang D."/>
            <person name="Ullrich K.K."/>
            <person name="Murat F."/>
            <person name="Fuchs J."/>
            <person name="Jenkins J."/>
            <person name="Haas F.B."/>
            <person name="Piednoel M."/>
            <person name="Gundlach H."/>
            <person name="Van Bel M."/>
            <person name="Meyberg R."/>
            <person name="Vives C."/>
            <person name="Morata J."/>
            <person name="Symeonidi A."/>
            <person name="Hiss M."/>
            <person name="Muchero W."/>
            <person name="Kamisugi Y."/>
            <person name="Saleh O."/>
            <person name="Blanc G."/>
            <person name="Decker E.L."/>
            <person name="van Gessel N."/>
            <person name="Grimwood J."/>
            <person name="Hayes R.D."/>
            <person name="Graham S.W."/>
            <person name="Gunter L.E."/>
            <person name="McDaniel S.F."/>
            <person name="Hoernstein S.N.W."/>
            <person name="Larsson A."/>
            <person name="Li F.W."/>
            <person name="Perroud P.F."/>
            <person name="Phillips J."/>
            <person name="Ranjan P."/>
            <person name="Rokshar D.S."/>
            <person name="Rothfels C.J."/>
            <person name="Schneider L."/>
            <person name="Shu S."/>
            <person name="Stevenson D.W."/>
            <person name="Thummler F."/>
            <person name="Tillich M."/>
            <person name="Villarreal Aguilar J.C."/>
            <person name="Widiez T."/>
            <person name="Wong G.K."/>
            <person name="Wymore A."/>
            <person name="Zhang Y."/>
            <person name="Zimmer A.D."/>
            <person name="Quatrano R.S."/>
            <person name="Mayer K.F.X."/>
            <person name="Goodstein D."/>
            <person name="Casacuberta J.M."/>
            <person name="Vandepoele K."/>
            <person name="Reski R."/>
            <person name="Cuming A.C."/>
            <person name="Tuskan G.A."/>
            <person name="Maumus F."/>
            <person name="Salse J."/>
            <person name="Schmutz J."/>
            <person name="Rensing S.A."/>
        </authorList>
    </citation>
    <scope>NUCLEOTIDE SEQUENCE [LARGE SCALE GENOMIC DNA]</scope>
    <source>
        <strain evidence="3 4">cv. Gransden 2004</strain>
    </source>
</reference>
<evidence type="ECO:0008006" key="5">
    <source>
        <dbReference type="Google" id="ProtNLM"/>
    </source>
</evidence>
<keyword evidence="4" id="KW-1185">Reference proteome</keyword>
<reference evidence="2 4" key="1">
    <citation type="journal article" date="2008" name="Science">
        <title>The Physcomitrella genome reveals evolutionary insights into the conquest of land by plants.</title>
        <authorList>
            <person name="Rensing S."/>
            <person name="Lang D."/>
            <person name="Zimmer A."/>
            <person name="Terry A."/>
            <person name="Salamov A."/>
            <person name="Shapiro H."/>
            <person name="Nishiyama T."/>
            <person name="Perroud P.-F."/>
            <person name="Lindquist E."/>
            <person name="Kamisugi Y."/>
            <person name="Tanahashi T."/>
            <person name="Sakakibara K."/>
            <person name="Fujita T."/>
            <person name="Oishi K."/>
            <person name="Shin-I T."/>
            <person name="Kuroki Y."/>
            <person name="Toyoda A."/>
            <person name="Suzuki Y."/>
            <person name="Hashimoto A."/>
            <person name="Yamaguchi K."/>
            <person name="Sugano A."/>
            <person name="Kohara Y."/>
            <person name="Fujiyama A."/>
            <person name="Anterola A."/>
            <person name="Aoki S."/>
            <person name="Ashton N."/>
            <person name="Barbazuk W.B."/>
            <person name="Barker E."/>
            <person name="Bennetzen J."/>
            <person name="Bezanilla M."/>
            <person name="Blankenship R."/>
            <person name="Cho S.H."/>
            <person name="Dutcher S."/>
            <person name="Estelle M."/>
            <person name="Fawcett J.A."/>
            <person name="Gundlach H."/>
            <person name="Hanada K."/>
            <person name="Heyl A."/>
            <person name="Hicks K.A."/>
            <person name="Hugh J."/>
            <person name="Lohr M."/>
            <person name="Mayer K."/>
            <person name="Melkozernov A."/>
            <person name="Murata T."/>
            <person name="Nelson D."/>
            <person name="Pils B."/>
            <person name="Prigge M."/>
            <person name="Reiss B."/>
            <person name="Renner T."/>
            <person name="Rombauts S."/>
            <person name="Rushton P."/>
            <person name="Sanderfoot A."/>
            <person name="Schween G."/>
            <person name="Shiu S.-H."/>
            <person name="Stueber K."/>
            <person name="Theodoulou F.L."/>
            <person name="Tu H."/>
            <person name="Van de Peer Y."/>
            <person name="Verrier P.J."/>
            <person name="Waters E."/>
            <person name="Wood A."/>
            <person name="Yang L."/>
            <person name="Cove D."/>
            <person name="Cuming A."/>
            <person name="Hasebe M."/>
            <person name="Lucas S."/>
            <person name="Mishler D.B."/>
            <person name="Reski R."/>
            <person name="Grigoriev I."/>
            <person name="Quatrano R.S."/>
            <person name="Boore J.L."/>
        </authorList>
    </citation>
    <scope>NUCLEOTIDE SEQUENCE [LARGE SCALE GENOMIC DNA]</scope>
    <source>
        <strain evidence="3 4">cv. Gransden 2004</strain>
    </source>
</reference>
<evidence type="ECO:0000256" key="1">
    <source>
        <dbReference type="SAM" id="Phobius"/>
    </source>
</evidence>
<feature type="transmembrane region" description="Helical" evidence="1">
    <location>
        <begin position="25"/>
        <end position="46"/>
    </location>
</feature>
<keyword evidence="1" id="KW-0472">Membrane</keyword>